<keyword evidence="2" id="KW-0433">Leucine-rich repeat</keyword>
<evidence type="ECO:0000256" key="2">
    <source>
        <dbReference type="ARBA" id="ARBA00022614"/>
    </source>
</evidence>
<feature type="transmembrane region" description="Helical" evidence="7">
    <location>
        <begin position="255"/>
        <end position="276"/>
    </location>
</feature>
<dbReference type="SUPFAM" id="SSF81321">
    <property type="entry name" value="Family A G protein-coupled receptor-like"/>
    <property type="match status" value="1"/>
</dbReference>
<dbReference type="InterPro" id="IPR000276">
    <property type="entry name" value="GPCR_Rhodpsn"/>
</dbReference>
<evidence type="ECO:0000256" key="6">
    <source>
        <dbReference type="ARBA" id="ARBA00023136"/>
    </source>
</evidence>
<evidence type="ECO:0000259" key="9">
    <source>
        <dbReference type="PROSITE" id="PS50262"/>
    </source>
</evidence>
<dbReference type="PANTHER" id="PTHR24372">
    <property type="entry name" value="GLYCOPROTEIN HORMONE RECEPTOR"/>
    <property type="match status" value="1"/>
</dbReference>
<dbReference type="Proteomes" id="UP001159405">
    <property type="component" value="Unassembled WGS sequence"/>
</dbReference>
<dbReference type="InterPro" id="IPR017452">
    <property type="entry name" value="GPCR_Rhodpsn_7TM"/>
</dbReference>
<name>A0ABN8MUG4_9CNID</name>
<organism evidence="10 11">
    <name type="scientific">Porites lobata</name>
    <dbReference type="NCBI Taxonomy" id="104759"/>
    <lineage>
        <taxon>Eukaryota</taxon>
        <taxon>Metazoa</taxon>
        <taxon>Cnidaria</taxon>
        <taxon>Anthozoa</taxon>
        <taxon>Hexacorallia</taxon>
        <taxon>Scleractinia</taxon>
        <taxon>Fungiina</taxon>
        <taxon>Poritidae</taxon>
        <taxon>Porites</taxon>
    </lineage>
</organism>
<dbReference type="Pfam" id="PF00001">
    <property type="entry name" value="7tm_1"/>
    <property type="match status" value="1"/>
</dbReference>
<evidence type="ECO:0000256" key="1">
    <source>
        <dbReference type="ARBA" id="ARBA00004370"/>
    </source>
</evidence>
<feature type="transmembrane region" description="Helical" evidence="7">
    <location>
        <begin position="385"/>
        <end position="411"/>
    </location>
</feature>
<sequence length="538" mass="60878">MDRISLQGLLFLIGCFFQTFVTGSPSVERVCNFTNNLTTASCHTKDLKTDLQRYVKEPKLLVALTIVDDKAKIIPEETFANFSNLTFLEVKIKYLRNWTGNLSSEVPQLQEISFSVDEIFIPPAHVLEVPTLQKITGLTWSEACTNCTLLKNESHHNVTLMKKGTFDIYPESSCRGSRYKVSDVTRVFAEHGFLPVCVLEDAKCFDSDVKETPLHRCWKSANSVLYVEYILAPFILICNFIVFTTTLTSKTLRRVPSIVLVANLAMSDFLVGIYTLSITSSRHAMSYQRFYSVMDYLCPLLGFLWCCGQMSAALSSVLLTTERYIAIIFSMRPDVSFTSKPCMCGVLVSWIITIIVASLPFLSIGTYTSTTFCLPIQPNRGMSSFAYSAGLIALAFLLYTITLPMYVHIFLFVKKSGNQTGIKRDGKLAKKILILIISNLFFFLLPVFIGLLWVFAGKSFGNVSLSTREILVGSFTTLCLSINSFLNPFLYAFRNRRFQFAIKRRYYRVKNRNIVAVQNVSYHSELRTMKVRSVDKAM</sequence>
<gene>
    <name evidence="10" type="ORF">PLOB_00030835</name>
</gene>
<evidence type="ECO:0000256" key="4">
    <source>
        <dbReference type="ARBA" id="ARBA00022737"/>
    </source>
</evidence>
<proteinExistence type="predicted"/>
<evidence type="ECO:0000256" key="3">
    <source>
        <dbReference type="ARBA" id="ARBA00022692"/>
    </source>
</evidence>
<dbReference type="PANTHER" id="PTHR24372:SF77">
    <property type="entry name" value="G-PROTEIN COUPLED RECEPTORS FAMILY 1 PROFILE DOMAIN-CONTAINING PROTEIN"/>
    <property type="match status" value="1"/>
</dbReference>
<comment type="caution">
    <text evidence="10">The sequence shown here is derived from an EMBL/GenBank/DDBJ whole genome shotgun (WGS) entry which is preliminary data.</text>
</comment>
<feature type="signal peptide" evidence="8">
    <location>
        <begin position="1"/>
        <end position="23"/>
    </location>
</feature>
<keyword evidence="6 7" id="KW-0472">Membrane</keyword>
<keyword evidence="4" id="KW-0677">Repeat</keyword>
<protein>
    <recommendedName>
        <fullName evidence="9">G-protein coupled receptors family 1 profile domain-containing protein</fullName>
    </recommendedName>
</protein>
<dbReference type="PROSITE" id="PS51257">
    <property type="entry name" value="PROKAR_LIPOPROTEIN"/>
    <property type="match status" value="1"/>
</dbReference>
<dbReference type="Gene3D" id="1.20.1070.10">
    <property type="entry name" value="Rhodopsin 7-helix transmembrane proteins"/>
    <property type="match status" value="1"/>
</dbReference>
<accession>A0ABN8MUG4</accession>
<feature type="transmembrane region" description="Helical" evidence="7">
    <location>
        <begin position="224"/>
        <end position="243"/>
    </location>
</feature>
<feature type="transmembrane region" description="Helical" evidence="7">
    <location>
        <begin position="470"/>
        <end position="493"/>
    </location>
</feature>
<dbReference type="PROSITE" id="PS50262">
    <property type="entry name" value="G_PROTEIN_RECEP_F1_2"/>
    <property type="match status" value="1"/>
</dbReference>
<comment type="subcellular location">
    <subcellularLocation>
        <location evidence="1">Membrane</location>
    </subcellularLocation>
</comment>
<dbReference type="PRINTS" id="PR00237">
    <property type="entry name" value="GPCRRHODOPSN"/>
</dbReference>
<feature type="domain" description="G-protein coupled receptors family 1 profile" evidence="9">
    <location>
        <begin position="238"/>
        <end position="491"/>
    </location>
</feature>
<evidence type="ECO:0000256" key="8">
    <source>
        <dbReference type="SAM" id="SignalP"/>
    </source>
</evidence>
<keyword evidence="3 7" id="KW-0812">Transmembrane</keyword>
<keyword evidence="11" id="KW-1185">Reference proteome</keyword>
<keyword evidence="8" id="KW-0732">Signal</keyword>
<evidence type="ECO:0000256" key="5">
    <source>
        <dbReference type="ARBA" id="ARBA00022989"/>
    </source>
</evidence>
<feature type="transmembrane region" description="Helical" evidence="7">
    <location>
        <begin position="342"/>
        <end position="365"/>
    </location>
</feature>
<keyword evidence="5 7" id="KW-1133">Transmembrane helix</keyword>
<feature type="transmembrane region" description="Helical" evidence="7">
    <location>
        <begin position="296"/>
        <end position="321"/>
    </location>
</feature>
<dbReference type="EMBL" id="CALNXK010000004">
    <property type="protein sequence ID" value="CAH3036200.1"/>
    <property type="molecule type" value="Genomic_DNA"/>
</dbReference>
<evidence type="ECO:0000256" key="7">
    <source>
        <dbReference type="SAM" id="Phobius"/>
    </source>
</evidence>
<evidence type="ECO:0000313" key="11">
    <source>
        <dbReference type="Proteomes" id="UP001159405"/>
    </source>
</evidence>
<feature type="chain" id="PRO_5045870511" description="G-protein coupled receptors family 1 profile domain-containing protein" evidence="8">
    <location>
        <begin position="24"/>
        <end position="538"/>
    </location>
</feature>
<feature type="transmembrane region" description="Helical" evidence="7">
    <location>
        <begin position="432"/>
        <end position="455"/>
    </location>
</feature>
<reference evidence="10 11" key="1">
    <citation type="submission" date="2022-05" db="EMBL/GenBank/DDBJ databases">
        <authorList>
            <consortium name="Genoscope - CEA"/>
            <person name="William W."/>
        </authorList>
    </citation>
    <scope>NUCLEOTIDE SEQUENCE [LARGE SCALE GENOMIC DNA]</scope>
</reference>
<evidence type="ECO:0000313" key="10">
    <source>
        <dbReference type="EMBL" id="CAH3036200.1"/>
    </source>
</evidence>